<evidence type="ECO:0000256" key="1">
    <source>
        <dbReference type="ARBA" id="ARBA00022679"/>
    </source>
</evidence>
<dbReference type="SUPFAM" id="SSF57850">
    <property type="entry name" value="RING/U-box"/>
    <property type="match status" value="1"/>
</dbReference>
<dbReference type="Pfam" id="PF17123">
    <property type="entry name" value="zf-RING_11"/>
    <property type="match status" value="1"/>
</dbReference>
<evidence type="ECO:0000256" key="5">
    <source>
        <dbReference type="ARBA" id="ARBA00022833"/>
    </source>
</evidence>
<protein>
    <submittedName>
        <fullName evidence="10">SMAD/FHA domain-containing protein</fullName>
    </submittedName>
</protein>
<dbReference type="GO" id="GO:0008270">
    <property type="term" value="F:zinc ion binding"/>
    <property type="evidence" value="ECO:0007669"/>
    <property type="project" value="UniProtKB-KW"/>
</dbReference>
<evidence type="ECO:0000256" key="6">
    <source>
        <dbReference type="PROSITE-ProRule" id="PRU00175"/>
    </source>
</evidence>
<proteinExistence type="predicted"/>
<dbReference type="Gene3D" id="2.60.200.20">
    <property type="match status" value="1"/>
</dbReference>
<dbReference type="AlphaFoldDB" id="A0A1X2HUM3"/>
<dbReference type="InParanoid" id="A0A1X2HUM3"/>
<feature type="region of interest" description="Disordered" evidence="7">
    <location>
        <begin position="257"/>
        <end position="305"/>
    </location>
</feature>
<accession>A0A1X2HUM3</accession>
<feature type="domain" description="RING-type" evidence="9">
    <location>
        <begin position="194"/>
        <end position="237"/>
    </location>
</feature>
<dbReference type="GO" id="GO:0061630">
    <property type="term" value="F:ubiquitin protein ligase activity"/>
    <property type="evidence" value="ECO:0007669"/>
    <property type="project" value="TreeGrafter"/>
</dbReference>
<dbReference type="PANTHER" id="PTHR15067">
    <property type="entry name" value="E3 UBIQUITIN-PROTEIN LIGASE RNF8"/>
    <property type="match status" value="1"/>
</dbReference>
<reference evidence="10 11" key="1">
    <citation type="submission" date="2016-07" db="EMBL/GenBank/DDBJ databases">
        <title>Pervasive Adenine N6-methylation of Active Genes in Fungi.</title>
        <authorList>
            <consortium name="DOE Joint Genome Institute"/>
            <person name="Mondo S.J."/>
            <person name="Dannebaum R.O."/>
            <person name="Kuo R.C."/>
            <person name="Labutti K."/>
            <person name="Haridas S."/>
            <person name="Kuo A."/>
            <person name="Salamov A."/>
            <person name="Ahrendt S.R."/>
            <person name="Lipzen A."/>
            <person name="Sullivan W."/>
            <person name="Andreopoulos W.B."/>
            <person name="Clum A."/>
            <person name="Lindquist E."/>
            <person name="Daum C."/>
            <person name="Ramamoorthy G.K."/>
            <person name="Gryganskyi A."/>
            <person name="Culley D."/>
            <person name="Magnuson J.K."/>
            <person name="James T.Y."/>
            <person name="O'Malley M.A."/>
            <person name="Stajich J.E."/>
            <person name="Spatafora J.W."/>
            <person name="Visel A."/>
            <person name="Grigoriev I.V."/>
        </authorList>
    </citation>
    <scope>NUCLEOTIDE SEQUENCE [LARGE SCALE GENOMIC DNA]</scope>
    <source>
        <strain evidence="10 11">NRRL 2496</strain>
    </source>
</reference>
<dbReference type="InterPro" id="IPR001841">
    <property type="entry name" value="Znf_RING"/>
</dbReference>
<dbReference type="InterPro" id="IPR008984">
    <property type="entry name" value="SMAD_FHA_dom_sf"/>
</dbReference>
<dbReference type="InterPro" id="IPR013083">
    <property type="entry name" value="Znf_RING/FYVE/PHD"/>
</dbReference>
<dbReference type="PROSITE" id="PS50006">
    <property type="entry name" value="FHA_DOMAIN"/>
    <property type="match status" value="1"/>
</dbReference>
<organism evidence="10 11">
    <name type="scientific">Syncephalastrum racemosum</name>
    <name type="common">Filamentous fungus</name>
    <dbReference type="NCBI Taxonomy" id="13706"/>
    <lineage>
        <taxon>Eukaryota</taxon>
        <taxon>Fungi</taxon>
        <taxon>Fungi incertae sedis</taxon>
        <taxon>Mucoromycota</taxon>
        <taxon>Mucoromycotina</taxon>
        <taxon>Mucoromycetes</taxon>
        <taxon>Mucorales</taxon>
        <taxon>Syncephalastraceae</taxon>
        <taxon>Syncephalastrum</taxon>
    </lineage>
</organism>
<evidence type="ECO:0000256" key="3">
    <source>
        <dbReference type="ARBA" id="ARBA00022771"/>
    </source>
</evidence>
<evidence type="ECO:0000256" key="4">
    <source>
        <dbReference type="ARBA" id="ARBA00022786"/>
    </source>
</evidence>
<sequence length="305" mass="33919">MLVSLSVAVLSQRDQQQGRCKANGRYDTLASLARREGLATAEPTRRLQLIPCQLGEQSIAIIDRDIQSNMQLVLGRFTDRRLEPNRISLRNKVVSRHHAVIYTQAGTLYIRDTSSSAGTFINHCRLSPPNKVSKPYRLMQGDIIQLGTDFHLRLEGLYEAVKLRVVLNEPPPPPPLVQDVSTKETIQEESEETCCICLYPITAMQALFVGPCQHAFHYKCSRPLLCHYPNFQCPLCRKVADLEASVVVSGDHINSNCNDISGDGEDPQRRRASKNDSSSSTNVSNNGRSGGDRRVSSTKIAAMQE</sequence>
<evidence type="ECO:0000256" key="2">
    <source>
        <dbReference type="ARBA" id="ARBA00022723"/>
    </source>
</evidence>
<dbReference type="Gene3D" id="3.30.40.10">
    <property type="entry name" value="Zinc/RING finger domain, C3HC4 (zinc finger)"/>
    <property type="match status" value="1"/>
</dbReference>
<dbReference type="STRING" id="13706.A0A1X2HUM3"/>
<gene>
    <name evidence="10" type="ORF">BCR43DRAFT_431967</name>
</gene>
<dbReference type="InterPro" id="IPR000253">
    <property type="entry name" value="FHA_dom"/>
</dbReference>
<keyword evidence="4" id="KW-0833">Ubl conjugation pathway</keyword>
<evidence type="ECO:0000256" key="7">
    <source>
        <dbReference type="SAM" id="MobiDB-lite"/>
    </source>
</evidence>
<evidence type="ECO:0000313" key="10">
    <source>
        <dbReference type="EMBL" id="ORZ03221.1"/>
    </source>
</evidence>
<dbReference type="Proteomes" id="UP000242180">
    <property type="component" value="Unassembled WGS sequence"/>
</dbReference>
<dbReference type="SUPFAM" id="SSF49879">
    <property type="entry name" value="SMAD/FHA domain"/>
    <property type="match status" value="1"/>
</dbReference>
<evidence type="ECO:0000313" key="11">
    <source>
        <dbReference type="Proteomes" id="UP000242180"/>
    </source>
</evidence>
<dbReference type="GO" id="GO:0006511">
    <property type="term" value="P:ubiquitin-dependent protein catabolic process"/>
    <property type="evidence" value="ECO:0007669"/>
    <property type="project" value="TreeGrafter"/>
</dbReference>
<keyword evidence="1" id="KW-0808">Transferase</keyword>
<feature type="compositionally biased region" description="Low complexity" evidence="7">
    <location>
        <begin position="275"/>
        <end position="287"/>
    </location>
</feature>
<evidence type="ECO:0000259" key="9">
    <source>
        <dbReference type="PROSITE" id="PS50089"/>
    </source>
</evidence>
<dbReference type="GO" id="GO:0000151">
    <property type="term" value="C:ubiquitin ligase complex"/>
    <property type="evidence" value="ECO:0007669"/>
    <property type="project" value="TreeGrafter"/>
</dbReference>
<dbReference type="EMBL" id="MCGN01000001">
    <property type="protein sequence ID" value="ORZ03221.1"/>
    <property type="molecule type" value="Genomic_DNA"/>
</dbReference>
<dbReference type="PANTHER" id="PTHR15067:SF7">
    <property type="entry name" value="E3 UBIQUITIN-PROTEIN LIGASE DMA1-RELATED"/>
    <property type="match status" value="1"/>
</dbReference>
<keyword evidence="11" id="KW-1185">Reference proteome</keyword>
<dbReference type="GO" id="GO:0032153">
    <property type="term" value="C:cell division site"/>
    <property type="evidence" value="ECO:0007669"/>
    <property type="project" value="TreeGrafter"/>
</dbReference>
<dbReference type="OrthoDB" id="687730at2759"/>
<dbReference type="SMART" id="SM00240">
    <property type="entry name" value="FHA"/>
    <property type="match status" value="1"/>
</dbReference>
<feature type="domain" description="FHA" evidence="8">
    <location>
        <begin position="72"/>
        <end position="126"/>
    </location>
</feature>
<dbReference type="GO" id="GO:0005829">
    <property type="term" value="C:cytosol"/>
    <property type="evidence" value="ECO:0007669"/>
    <property type="project" value="TreeGrafter"/>
</dbReference>
<keyword evidence="3 6" id="KW-0863">Zinc-finger</keyword>
<comment type="caution">
    <text evidence="10">The sequence shown here is derived from an EMBL/GenBank/DDBJ whole genome shotgun (WGS) entry which is preliminary data.</text>
</comment>
<dbReference type="PROSITE" id="PS50089">
    <property type="entry name" value="ZF_RING_2"/>
    <property type="match status" value="1"/>
</dbReference>
<keyword evidence="5" id="KW-0862">Zinc</keyword>
<dbReference type="SMART" id="SM00184">
    <property type="entry name" value="RING"/>
    <property type="match status" value="1"/>
</dbReference>
<name>A0A1X2HUM3_SYNRA</name>
<keyword evidence="2" id="KW-0479">Metal-binding</keyword>
<evidence type="ECO:0000259" key="8">
    <source>
        <dbReference type="PROSITE" id="PS50006"/>
    </source>
</evidence>
<dbReference type="Pfam" id="PF00498">
    <property type="entry name" value="FHA"/>
    <property type="match status" value="1"/>
</dbReference>
<dbReference type="GO" id="GO:0016567">
    <property type="term" value="P:protein ubiquitination"/>
    <property type="evidence" value="ECO:0007669"/>
    <property type="project" value="TreeGrafter"/>
</dbReference>